<accession>A0A9Q0AIV6</accession>
<reference evidence="1" key="1">
    <citation type="submission" date="2021-03" db="EMBL/GenBank/DDBJ databases">
        <title>Revisited historic fungal species revealed as producer of novel bioactive compounds through whole genome sequencing and comparative genomics.</title>
        <authorList>
            <person name="Vignolle G.A."/>
            <person name="Hochenegger N."/>
            <person name="Mach R.L."/>
            <person name="Mach-Aigner A.R."/>
            <person name="Javad Rahimi M."/>
            <person name="Salim K.A."/>
            <person name="Chan C.M."/>
            <person name="Lim L.B.L."/>
            <person name="Cai F."/>
            <person name="Druzhinina I.S."/>
            <person name="U'Ren J.M."/>
            <person name="Derntl C."/>
        </authorList>
    </citation>
    <scope>NUCLEOTIDE SEQUENCE</scope>
    <source>
        <strain evidence="1">TUCIM 5799</strain>
    </source>
</reference>
<sequence length="436" mass="48079">MPEHPLGDLIKELRPTDLTGSAASFEPAACITNCSVIASWNWTRTTHPEMLIPGLPPRWTPLIHPEKLAEDSGEYLRDRNAACYSKHPMEPAIVAALTESPQSCGSAAIDLVACSSTLGNLLRFLRGEEKPFRMLVYKVGETVFFVRREKSPTEKIPDVRGFGHSFPEAYTTWESDVKTSTSHQRVLRYSFGGLRCLVRFEADGYLSDGAQNKGARSTRAEVQAPMTSDKLVTAFNAASITTESPSIGGGLRVKEGGARVPQHQIFDLKTRSFRKKDQDTTSEELPRLWVAQLHHFILAHHRDGLFDDIEVRDVRERVLEWEKENVRVLSRLAALIHQIKDIVCDVAGKKIEVCHMLGSVRGLQIRQQLPGVEDVLSAGIKARWIATPGDVDAISSDSESGDSGVGGIGWSDEGEDFTACSSSCDYCGRCVAPKKC</sequence>
<evidence type="ECO:0000313" key="1">
    <source>
        <dbReference type="EMBL" id="KAI1851824.1"/>
    </source>
</evidence>
<protein>
    <recommendedName>
        <fullName evidence="3">Geranylgeranyl pyrophosphate synthetase</fullName>
    </recommendedName>
</protein>
<comment type="caution">
    <text evidence="1">The sequence shown here is derived from an EMBL/GenBank/DDBJ whole genome shotgun (WGS) entry which is preliminary data.</text>
</comment>
<dbReference type="PANTHER" id="PTHR35179">
    <property type="entry name" value="PROTEIN CBG02620"/>
    <property type="match status" value="1"/>
</dbReference>
<proteinExistence type="predicted"/>
<gene>
    <name evidence="1" type="ORF">JX265_013181</name>
</gene>
<keyword evidence="2" id="KW-1185">Reference proteome</keyword>
<dbReference type="Proteomes" id="UP000829685">
    <property type="component" value="Unassembled WGS sequence"/>
</dbReference>
<evidence type="ECO:0008006" key="3">
    <source>
        <dbReference type="Google" id="ProtNLM"/>
    </source>
</evidence>
<organism evidence="1 2">
    <name type="scientific">Neoarthrinium moseri</name>
    <dbReference type="NCBI Taxonomy" id="1658444"/>
    <lineage>
        <taxon>Eukaryota</taxon>
        <taxon>Fungi</taxon>
        <taxon>Dikarya</taxon>
        <taxon>Ascomycota</taxon>
        <taxon>Pezizomycotina</taxon>
        <taxon>Sordariomycetes</taxon>
        <taxon>Xylariomycetidae</taxon>
        <taxon>Amphisphaeriales</taxon>
        <taxon>Apiosporaceae</taxon>
        <taxon>Neoarthrinium</taxon>
    </lineage>
</organism>
<dbReference type="AlphaFoldDB" id="A0A9Q0AIV6"/>
<dbReference type="EMBL" id="JAFIMR010000064">
    <property type="protein sequence ID" value="KAI1851824.1"/>
    <property type="molecule type" value="Genomic_DNA"/>
</dbReference>
<evidence type="ECO:0000313" key="2">
    <source>
        <dbReference type="Proteomes" id="UP000829685"/>
    </source>
</evidence>
<dbReference type="PANTHER" id="PTHR35179:SF2">
    <property type="entry name" value="START DOMAIN-CONTAINING PROTEIN"/>
    <property type="match status" value="1"/>
</dbReference>
<name>A0A9Q0AIV6_9PEZI</name>